<feature type="compositionally biased region" description="Polar residues" evidence="2">
    <location>
        <begin position="211"/>
        <end position="224"/>
    </location>
</feature>
<feature type="transmembrane region" description="Helical" evidence="3">
    <location>
        <begin position="675"/>
        <end position="702"/>
    </location>
</feature>
<reference evidence="5 6" key="1">
    <citation type="submission" date="2023-11" db="EMBL/GenBank/DDBJ databases">
        <title>An acidophilic fungus is an integral part of prey digestion in a carnivorous sundew plant.</title>
        <authorList>
            <person name="Tsai I.J."/>
        </authorList>
    </citation>
    <scope>NUCLEOTIDE SEQUENCE [LARGE SCALE GENOMIC DNA]</scope>
    <source>
        <strain evidence="5">169a</strain>
    </source>
</reference>
<feature type="disulfide bond" evidence="1">
    <location>
        <begin position="746"/>
        <end position="755"/>
    </location>
</feature>
<evidence type="ECO:0000313" key="6">
    <source>
        <dbReference type="Proteomes" id="UP001303373"/>
    </source>
</evidence>
<keyword evidence="3" id="KW-0812">Transmembrane</keyword>
<dbReference type="Gene3D" id="2.10.25.10">
    <property type="entry name" value="Laminin"/>
    <property type="match status" value="1"/>
</dbReference>
<feature type="compositionally biased region" description="Polar residues" evidence="2">
    <location>
        <begin position="501"/>
        <end position="512"/>
    </location>
</feature>
<dbReference type="InterPro" id="IPR000742">
    <property type="entry name" value="EGF"/>
</dbReference>
<gene>
    <name evidence="5" type="ORF">R9X50_00379200</name>
</gene>
<feature type="compositionally biased region" description="Polar residues" evidence="2">
    <location>
        <begin position="112"/>
        <end position="122"/>
    </location>
</feature>
<feature type="compositionally biased region" description="Basic and acidic residues" evidence="2">
    <location>
        <begin position="555"/>
        <end position="564"/>
    </location>
</feature>
<dbReference type="PROSITE" id="PS50026">
    <property type="entry name" value="EGF_3"/>
    <property type="match status" value="1"/>
</dbReference>
<comment type="caution">
    <text evidence="1">Lacks conserved residue(s) required for the propagation of feature annotation.</text>
</comment>
<dbReference type="EMBL" id="CP138584">
    <property type="protein sequence ID" value="WPH00958.1"/>
    <property type="molecule type" value="Genomic_DNA"/>
</dbReference>
<proteinExistence type="predicted"/>
<sequence>MNHHRRSDDPYAMPNYRAGQTRPHPASPGHNRMPQPGYDAPGPYPEYPTFRPQSPGPPPSSPVPTAPNTKPRQYAQPTYQSLTNDYHASNPHEQQNYEYVSNAQWPMPRPNVPQQQSRTYSPSRAKPRQPLLPRGVDHPDQNAMQPHPVVRVPPPSNRQQPYDRYGNPHVASQWNRDGYDAPMQYSLRTPTHPTHRIISPSSDVSDHSLERSNSGQPEQHQTYSDARDTQELVGEEDAPPAKRKVAPLGPPPSARRGPRAFYQEVGPVRPITEESESVRASSRYTASIQGGHASIKSFASSNVIPFSLSNHDLHDDEVPNMPVAESATSEEVQKSSARDPIGNEVDLDVITPDSPILFRQASMGKKSKPTLTTVKRKSSGGNASQTGLVSNATEDQQAPIPALPLATLKPRSTENSGTSDQSKKHGFSPEMAQEGFDSVAGAQPEASVPIYLNQSSKSKENLSTHTGSSEILTPGVRQRELSATHSVASLKQKVSKELLAASTSPGDQSRLQPRSPLGPVAMPSPAITLSPASGSGPLKSPTAGFSERGGRKRPPKLDIDAVKKAEERGSLTSLSDLILRATKLASNLDRGRTASRLGTDWFTSGDKESDKKLAAKDQSKHNSVSSSQILGIKAPYSRHGSRGTFNSHLHHRTLPSDSDIGDLKRHERKWCGMPVWAFLVLLVILVLIIAAAVLVPIFLIVVPKENHASNDGGVSSAALQRCQKSTTCQNGGTNVVANNGSCRCVCVNGYTGTTCSSKSEEGCTTMTVGSTSDATVGEIIPRLITGAQSNYNIPLDGQTILGLFSSADFSCRSENALVTFKNVHKREVVEVEFNKRDKRSDSNKGVASTNGIVFESGSPSTTTSGLTTSTASASSLSSTTSTANATQPQALIDFAGVAVLYILQVSGDINVAATAQQNLQTYFSTNETSNGQKIDPSNISLGNGYTCNWEGQEVGLVNGTEVGWRR</sequence>
<evidence type="ECO:0000313" key="5">
    <source>
        <dbReference type="EMBL" id="WPH00958.1"/>
    </source>
</evidence>
<evidence type="ECO:0000256" key="2">
    <source>
        <dbReference type="SAM" id="MobiDB-lite"/>
    </source>
</evidence>
<keyword evidence="1" id="KW-0245">EGF-like domain</keyword>
<keyword evidence="3" id="KW-1133">Transmembrane helix</keyword>
<feature type="domain" description="EGF-like" evidence="4">
    <location>
        <begin position="718"/>
        <end position="756"/>
    </location>
</feature>
<organism evidence="5 6">
    <name type="scientific">Acrodontium crateriforme</name>
    <dbReference type="NCBI Taxonomy" id="150365"/>
    <lineage>
        <taxon>Eukaryota</taxon>
        <taxon>Fungi</taxon>
        <taxon>Dikarya</taxon>
        <taxon>Ascomycota</taxon>
        <taxon>Pezizomycotina</taxon>
        <taxon>Dothideomycetes</taxon>
        <taxon>Dothideomycetidae</taxon>
        <taxon>Mycosphaerellales</taxon>
        <taxon>Teratosphaeriaceae</taxon>
        <taxon>Acrodontium</taxon>
    </lineage>
</organism>
<feature type="region of interest" description="Disordered" evidence="2">
    <location>
        <begin position="835"/>
        <end position="874"/>
    </location>
</feature>
<protein>
    <recommendedName>
        <fullName evidence="4">EGF-like domain-containing protein</fullName>
    </recommendedName>
</protein>
<evidence type="ECO:0000259" key="4">
    <source>
        <dbReference type="PROSITE" id="PS50026"/>
    </source>
</evidence>
<evidence type="ECO:0000256" key="3">
    <source>
        <dbReference type="SAM" id="Phobius"/>
    </source>
</evidence>
<dbReference type="CDD" id="cd00054">
    <property type="entry name" value="EGF_CA"/>
    <property type="match status" value="1"/>
</dbReference>
<feature type="region of interest" description="Disordered" evidence="2">
    <location>
        <begin position="499"/>
        <end position="564"/>
    </location>
</feature>
<feature type="compositionally biased region" description="Polar residues" evidence="2">
    <location>
        <begin position="75"/>
        <end position="104"/>
    </location>
</feature>
<dbReference type="PROSITE" id="PS00022">
    <property type="entry name" value="EGF_1"/>
    <property type="match status" value="1"/>
</dbReference>
<evidence type="ECO:0000256" key="1">
    <source>
        <dbReference type="PROSITE-ProRule" id="PRU00076"/>
    </source>
</evidence>
<dbReference type="PANTHER" id="PTHR17178">
    <property type="entry name" value="SECRETORY GRANULE PROTEOGLYCAN CORE PROTEIN"/>
    <property type="match status" value="1"/>
</dbReference>
<keyword evidence="1" id="KW-1015">Disulfide bond</keyword>
<feature type="compositionally biased region" description="Pro residues" evidence="2">
    <location>
        <begin position="54"/>
        <end position="65"/>
    </location>
</feature>
<keyword evidence="6" id="KW-1185">Reference proteome</keyword>
<feature type="region of interest" description="Disordered" evidence="2">
    <location>
        <begin position="1"/>
        <end position="279"/>
    </location>
</feature>
<feature type="region of interest" description="Disordered" evidence="2">
    <location>
        <begin position="325"/>
        <end position="348"/>
    </location>
</feature>
<feature type="compositionally biased region" description="Polar residues" evidence="2">
    <location>
        <begin position="369"/>
        <end position="396"/>
    </location>
</feature>
<dbReference type="AlphaFoldDB" id="A0AAQ3RC63"/>
<name>A0AAQ3RC63_9PEZI</name>
<keyword evidence="3" id="KW-0472">Membrane</keyword>
<dbReference type="Proteomes" id="UP001303373">
    <property type="component" value="Chromosome 5"/>
</dbReference>
<accession>A0AAQ3RC63</accession>
<dbReference type="PROSITE" id="PS01186">
    <property type="entry name" value="EGF_2"/>
    <property type="match status" value="1"/>
</dbReference>
<feature type="region of interest" description="Disordered" evidence="2">
    <location>
        <begin position="360"/>
        <end position="487"/>
    </location>
</feature>
<dbReference type="PANTHER" id="PTHR17178:SF0">
    <property type="entry name" value="SERGLYCIN"/>
    <property type="match status" value="1"/>
</dbReference>
<feature type="compositionally biased region" description="Low complexity" evidence="2">
    <location>
        <begin position="856"/>
        <end position="874"/>
    </location>
</feature>